<protein>
    <submittedName>
        <fullName evidence="1">Uncharacterized protein</fullName>
    </submittedName>
</protein>
<dbReference type="AlphaFoldDB" id="A0A1D2M8D2"/>
<evidence type="ECO:0000313" key="2">
    <source>
        <dbReference type="Proteomes" id="UP000094527"/>
    </source>
</evidence>
<keyword evidence="2" id="KW-1185">Reference proteome</keyword>
<dbReference type="Proteomes" id="UP000094527">
    <property type="component" value="Unassembled WGS sequence"/>
</dbReference>
<dbReference type="EMBL" id="LJIJ01002813">
    <property type="protein sequence ID" value="ODM89199.1"/>
    <property type="molecule type" value="Genomic_DNA"/>
</dbReference>
<accession>A0A1D2M8D2</accession>
<organism evidence="1 2">
    <name type="scientific">Orchesella cincta</name>
    <name type="common">Springtail</name>
    <name type="synonym">Podura cincta</name>
    <dbReference type="NCBI Taxonomy" id="48709"/>
    <lineage>
        <taxon>Eukaryota</taxon>
        <taxon>Metazoa</taxon>
        <taxon>Ecdysozoa</taxon>
        <taxon>Arthropoda</taxon>
        <taxon>Hexapoda</taxon>
        <taxon>Collembola</taxon>
        <taxon>Entomobryomorpha</taxon>
        <taxon>Entomobryoidea</taxon>
        <taxon>Orchesellidae</taxon>
        <taxon>Orchesellinae</taxon>
        <taxon>Orchesella</taxon>
    </lineage>
</organism>
<gene>
    <name evidence="1" type="ORF">Ocin01_17483</name>
</gene>
<name>A0A1D2M8D2_ORCCI</name>
<comment type="caution">
    <text evidence="1">The sequence shown here is derived from an EMBL/GenBank/DDBJ whole genome shotgun (WGS) entry which is preliminary data.</text>
</comment>
<reference evidence="1 2" key="1">
    <citation type="journal article" date="2016" name="Genome Biol. Evol.">
        <title>Gene Family Evolution Reflects Adaptation to Soil Environmental Stressors in the Genome of the Collembolan Orchesella cincta.</title>
        <authorList>
            <person name="Faddeeva-Vakhrusheva A."/>
            <person name="Derks M.F."/>
            <person name="Anvar S.Y."/>
            <person name="Agamennone V."/>
            <person name="Suring W."/>
            <person name="Smit S."/>
            <person name="van Straalen N.M."/>
            <person name="Roelofs D."/>
        </authorList>
    </citation>
    <scope>NUCLEOTIDE SEQUENCE [LARGE SCALE GENOMIC DNA]</scope>
    <source>
        <tissue evidence="1">Mixed pool</tissue>
    </source>
</reference>
<proteinExistence type="predicted"/>
<evidence type="ECO:0000313" key="1">
    <source>
        <dbReference type="EMBL" id="ODM89199.1"/>
    </source>
</evidence>
<sequence>MKVFASICLSLILCHLGILQSFRAR</sequence>